<organism evidence="3 4">
    <name type="scientific">Neocucurbitaria cava</name>
    <dbReference type="NCBI Taxonomy" id="798079"/>
    <lineage>
        <taxon>Eukaryota</taxon>
        <taxon>Fungi</taxon>
        <taxon>Dikarya</taxon>
        <taxon>Ascomycota</taxon>
        <taxon>Pezizomycotina</taxon>
        <taxon>Dothideomycetes</taxon>
        <taxon>Pleosporomycetidae</taxon>
        <taxon>Pleosporales</taxon>
        <taxon>Pleosporineae</taxon>
        <taxon>Cucurbitariaceae</taxon>
        <taxon>Neocucurbitaria</taxon>
    </lineage>
</organism>
<feature type="region of interest" description="Disordered" evidence="2">
    <location>
        <begin position="1"/>
        <end position="26"/>
    </location>
</feature>
<comment type="caution">
    <text evidence="3">The sequence shown here is derived from an EMBL/GenBank/DDBJ whole genome shotgun (WGS) entry which is preliminary data.</text>
</comment>
<dbReference type="Proteomes" id="UP001140560">
    <property type="component" value="Unassembled WGS sequence"/>
</dbReference>
<gene>
    <name evidence="3" type="ORF">N0V83_007713</name>
</gene>
<evidence type="ECO:0000313" key="3">
    <source>
        <dbReference type="EMBL" id="KAJ4367183.1"/>
    </source>
</evidence>
<keyword evidence="4" id="KW-1185">Reference proteome</keyword>
<accession>A0A9W8Y4U0</accession>
<evidence type="ECO:0000256" key="1">
    <source>
        <dbReference type="SAM" id="Coils"/>
    </source>
</evidence>
<sequence>MDDSERGAVSDTDPTSSIGSREIEKKKSQELVNALQAKVEENHTLGATVAHLQDELQARDAQYRALEKRYAVQRSQRIKDKETVDEAYEQREAMQVRCADLEEQHSNMSAQSDKTKAEHRAQLQIKDQKLSKLKNHHECAVAVLETVHKEELARKAAATSEALALIRKKDEQLEQTIREGAKDRRDIEAKLGEEKRELIKDAKINRSVWLEKKAFLTEQMERMDDDFRDSLQAQTDEIKRLTECNRRLQAENILLHNMTQGRPISAQEVQEATEVLQQMREELRLTRRREQIANEKIENTLKSMQQQRDVFDSELKKEQEAQVLANGLQKTVAELEEKLKRRNDLLWELKMPTEQLERSQPANHLLLAAATHEANALYKATFENDTMRAELRQAQKEKMEQRSELAKLDAESFELTAQLEAVEKDLNVTKDENKVLRNTRATSDRQSKLLLIALEQGGYLTGNDRAIITQDLVALTRDNQALVTREAVLHDELNSAREQIQVAKDKCDSEVHKIRHWQNYWFSAYHDEAVGKTARLYEEIRELNKELGREVHVEEHLERNVVSERAILRYACLYTLQGVDTSLIPAEYYEPGFVGCELGPIEATYDALRVLRPLGWVPLHRLGKVYLAPMYKPFTEEDAVYRLQAQEQEAHRTKIAFPAPKSMLNAKVFVEERADNITEAQKAMPLIFPNAPLPSIPVRTQPVAFKQHIAPSTPADANAKAAKGLAKQAAPLKAKPQAARRLAPVPAYEAPQAPPYRSFWQKKYDFTREQYNELDEDIKVDWINATIAPEDREVVASRALRLGDGLEMLWKIASDQHDVEGTAQQY</sequence>
<dbReference type="OrthoDB" id="3798031at2759"/>
<feature type="coiled-coil region" evidence="1">
    <location>
        <begin position="231"/>
        <end position="345"/>
    </location>
</feature>
<keyword evidence="1" id="KW-0175">Coiled coil</keyword>
<protein>
    <submittedName>
        <fullName evidence="3">Uncharacterized protein</fullName>
    </submittedName>
</protein>
<feature type="coiled-coil region" evidence="1">
    <location>
        <begin position="49"/>
        <end position="136"/>
    </location>
</feature>
<feature type="coiled-coil region" evidence="1">
    <location>
        <begin position="384"/>
        <end position="439"/>
    </location>
</feature>
<dbReference type="EMBL" id="JAPEUY010000013">
    <property type="protein sequence ID" value="KAJ4367183.1"/>
    <property type="molecule type" value="Genomic_DNA"/>
</dbReference>
<feature type="coiled-coil region" evidence="1">
    <location>
        <begin position="486"/>
        <end position="546"/>
    </location>
</feature>
<evidence type="ECO:0000313" key="4">
    <source>
        <dbReference type="Proteomes" id="UP001140560"/>
    </source>
</evidence>
<reference evidence="3" key="1">
    <citation type="submission" date="2022-10" db="EMBL/GenBank/DDBJ databases">
        <title>Tapping the CABI collections for fungal endophytes: first genome assemblies for Collariella, Neodidymelliopsis, Ascochyta clinopodiicola, Didymella pomorum, Didymosphaeria variabile, Neocosmospora piperis and Neocucurbitaria cava.</title>
        <authorList>
            <person name="Hill R."/>
        </authorList>
    </citation>
    <scope>NUCLEOTIDE SEQUENCE</scope>
    <source>
        <strain evidence="3">IMI 356814</strain>
    </source>
</reference>
<dbReference type="AlphaFoldDB" id="A0A9W8Y4U0"/>
<evidence type="ECO:0000256" key="2">
    <source>
        <dbReference type="SAM" id="MobiDB-lite"/>
    </source>
</evidence>
<name>A0A9W8Y4U0_9PLEO</name>
<proteinExistence type="predicted"/>